<dbReference type="InterPro" id="IPR038404">
    <property type="entry name" value="TRAP_DctP_sf"/>
</dbReference>
<dbReference type="OrthoDB" id="7822595at2"/>
<keyword evidence="2 4" id="KW-0732">Signal</keyword>
<comment type="subcellular location">
    <subcellularLocation>
        <location evidence="1">Periplasm</location>
    </subcellularLocation>
</comment>
<dbReference type="GO" id="GO:0042597">
    <property type="term" value="C:periplasmic space"/>
    <property type="evidence" value="ECO:0007669"/>
    <property type="project" value="UniProtKB-SubCell"/>
</dbReference>
<dbReference type="NCBIfam" id="NF037995">
    <property type="entry name" value="TRAP_S1"/>
    <property type="match status" value="1"/>
</dbReference>
<proteinExistence type="predicted"/>
<keyword evidence="6" id="KW-1185">Reference proteome</keyword>
<dbReference type="RefSeq" id="WP_107814599.1">
    <property type="nucleotide sequence ID" value="NZ_QAOH01000001.1"/>
</dbReference>
<dbReference type="Pfam" id="PF03480">
    <property type="entry name" value="DctP"/>
    <property type="match status" value="1"/>
</dbReference>
<dbReference type="AlphaFoldDB" id="A0A2T5HVS2"/>
<organism evidence="5 6">
    <name type="scientific">Celeribacter persicus</name>
    <dbReference type="NCBI Taxonomy" id="1651082"/>
    <lineage>
        <taxon>Bacteria</taxon>
        <taxon>Pseudomonadati</taxon>
        <taxon>Pseudomonadota</taxon>
        <taxon>Alphaproteobacteria</taxon>
        <taxon>Rhodobacterales</taxon>
        <taxon>Roseobacteraceae</taxon>
        <taxon>Celeribacter</taxon>
    </lineage>
</organism>
<gene>
    <name evidence="5" type="ORF">C8N42_101116</name>
</gene>
<evidence type="ECO:0000256" key="2">
    <source>
        <dbReference type="ARBA" id="ARBA00022729"/>
    </source>
</evidence>
<evidence type="ECO:0000256" key="3">
    <source>
        <dbReference type="ARBA" id="ARBA00022764"/>
    </source>
</evidence>
<evidence type="ECO:0000313" key="6">
    <source>
        <dbReference type="Proteomes" id="UP000244077"/>
    </source>
</evidence>
<evidence type="ECO:0000256" key="1">
    <source>
        <dbReference type="ARBA" id="ARBA00004418"/>
    </source>
</evidence>
<dbReference type="EMBL" id="QAOH01000001">
    <property type="protein sequence ID" value="PTQ75578.1"/>
    <property type="molecule type" value="Genomic_DNA"/>
</dbReference>
<dbReference type="Gene3D" id="3.40.190.170">
    <property type="entry name" value="Bacterial extracellular solute-binding protein, family 7"/>
    <property type="match status" value="1"/>
</dbReference>
<keyword evidence="3" id="KW-0574">Periplasm</keyword>
<feature type="chain" id="PRO_5015719108" evidence="4">
    <location>
        <begin position="31"/>
        <end position="350"/>
    </location>
</feature>
<reference evidence="5 6" key="1">
    <citation type="submission" date="2018-04" db="EMBL/GenBank/DDBJ databases">
        <title>Genomic Encyclopedia of Archaeal and Bacterial Type Strains, Phase II (KMG-II): from individual species to whole genera.</title>
        <authorList>
            <person name="Goeker M."/>
        </authorList>
    </citation>
    <scope>NUCLEOTIDE SEQUENCE [LARGE SCALE GENOMIC DNA]</scope>
    <source>
        <strain evidence="5 6">DSM 100434</strain>
    </source>
</reference>
<dbReference type="PANTHER" id="PTHR33376:SF15">
    <property type="entry name" value="BLL6794 PROTEIN"/>
    <property type="match status" value="1"/>
</dbReference>
<protein>
    <submittedName>
        <fullName evidence="5">TRAP-type C4-dicarboxylate transport system substrate-binding protein</fullName>
    </submittedName>
</protein>
<dbReference type="Proteomes" id="UP000244077">
    <property type="component" value="Unassembled WGS sequence"/>
</dbReference>
<name>A0A2T5HVS2_9RHOB</name>
<sequence length="350" mass="37311">MNLKAKLRGTLAAATIAAISGTVTATSAFAQDVTLILHHFLPPVSNAHKVMLEPWAEKVKADSDGRIEVQIYPSMSMGGKPGELYGQVRDGTADVVWTLLGYTPGVFPRTEVFELPTVHKGSATDTTIALNASMDMLAEDFEDIHVLFLHANDGNLIHSGGKEVTTFEDVAGMKLRTPSRTGAWLIEALGAEPVSLPVPAVPEAMSKGVIDGAMTTYEIVPSLKLQELDKYTAELPNGDRFGTAVFMLAMNKDVYDDLPNDLKAVIDANSGMNVAAEIGTMWEDFEVAGTDALDAAGVTRNVFSEEEAAKFYDVSEQVVARWVDEVSAKGIDGAGLVDAARAAIAAAHTE</sequence>
<dbReference type="GO" id="GO:0055085">
    <property type="term" value="P:transmembrane transport"/>
    <property type="evidence" value="ECO:0007669"/>
    <property type="project" value="InterPro"/>
</dbReference>
<dbReference type="CDD" id="cd13665">
    <property type="entry name" value="PBP2_TRAP_Dctp3_4"/>
    <property type="match status" value="1"/>
</dbReference>
<evidence type="ECO:0000313" key="5">
    <source>
        <dbReference type="EMBL" id="PTQ75578.1"/>
    </source>
</evidence>
<comment type="caution">
    <text evidence="5">The sequence shown here is derived from an EMBL/GenBank/DDBJ whole genome shotgun (WGS) entry which is preliminary data.</text>
</comment>
<dbReference type="InterPro" id="IPR018389">
    <property type="entry name" value="DctP_fam"/>
</dbReference>
<evidence type="ECO:0000256" key="4">
    <source>
        <dbReference type="SAM" id="SignalP"/>
    </source>
</evidence>
<accession>A0A2T5HVS2</accession>
<dbReference type="PANTHER" id="PTHR33376">
    <property type="match status" value="1"/>
</dbReference>
<feature type="signal peptide" evidence="4">
    <location>
        <begin position="1"/>
        <end position="30"/>
    </location>
</feature>